<comment type="caution">
    <text evidence="1">The sequence shown here is derived from an EMBL/GenBank/DDBJ whole genome shotgun (WGS) entry which is preliminary data.</text>
</comment>
<keyword evidence="2" id="KW-1185">Reference proteome</keyword>
<dbReference type="EMBL" id="JAHQIW010000185">
    <property type="protein sequence ID" value="KAJ1346508.1"/>
    <property type="molecule type" value="Genomic_DNA"/>
</dbReference>
<dbReference type="AlphaFoldDB" id="A0AAD5LWU1"/>
<sequence length="106" mass="12269">MEDAQMRMRPTLCHGDKLCSLLNSQVNRKCNCGPVDDARMEMAFKTKQQEYIGLVPFCHPPHLGKAHQKHAPQSRMCAQENRRRTNGPIWHILYPFMMAVKHQPLS</sequence>
<reference evidence="1" key="1">
    <citation type="submission" date="2021-06" db="EMBL/GenBank/DDBJ databases">
        <title>Parelaphostrongylus tenuis whole genome reference sequence.</title>
        <authorList>
            <person name="Garwood T.J."/>
            <person name="Larsen P.A."/>
            <person name="Fountain-Jones N.M."/>
            <person name="Garbe J.R."/>
            <person name="Macchietto M.G."/>
            <person name="Kania S.A."/>
            <person name="Gerhold R.W."/>
            <person name="Richards J.E."/>
            <person name="Wolf T.M."/>
        </authorList>
    </citation>
    <scope>NUCLEOTIDE SEQUENCE</scope>
    <source>
        <strain evidence="1">MNPRO001-30</strain>
        <tissue evidence="1">Meninges</tissue>
    </source>
</reference>
<accession>A0AAD5LWU1</accession>
<proteinExistence type="predicted"/>
<evidence type="ECO:0000313" key="2">
    <source>
        <dbReference type="Proteomes" id="UP001196413"/>
    </source>
</evidence>
<name>A0AAD5LWU1_PARTN</name>
<protein>
    <submittedName>
        <fullName evidence="1">Uncharacterized protein</fullName>
    </submittedName>
</protein>
<gene>
    <name evidence="1" type="ORF">KIN20_001306</name>
</gene>
<dbReference type="Proteomes" id="UP001196413">
    <property type="component" value="Unassembled WGS sequence"/>
</dbReference>
<organism evidence="1 2">
    <name type="scientific">Parelaphostrongylus tenuis</name>
    <name type="common">Meningeal worm</name>
    <dbReference type="NCBI Taxonomy" id="148309"/>
    <lineage>
        <taxon>Eukaryota</taxon>
        <taxon>Metazoa</taxon>
        <taxon>Ecdysozoa</taxon>
        <taxon>Nematoda</taxon>
        <taxon>Chromadorea</taxon>
        <taxon>Rhabditida</taxon>
        <taxon>Rhabditina</taxon>
        <taxon>Rhabditomorpha</taxon>
        <taxon>Strongyloidea</taxon>
        <taxon>Metastrongylidae</taxon>
        <taxon>Parelaphostrongylus</taxon>
    </lineage>
</organism>
<evidence type="ECO:0000313" key="1">
    <source>
        <dbReference type="EMBL" id="KAJ1346508.1"/>
    </source>
</evidence>